<feature type="active site" description="Charge relay system" evidence="1">
    <location>
        <position position="273"/>
    </location>
</feature>
<protein>
    <submittedName>
        <fullName evidence="5">Cephalosporin-C deacetylase</fullName>
    </submittedName>
</protein>
<dbReference type="InterPro" id="IPR039069">
    <property type="entry name" value="CE7"/>
</dbReference>
<dbReference type="PANTHER" id="PTHR40111">
    <property type="entry name" value="CEPHALOSPORIN-C DEACETYLASE"/>
    <property type="match status" value="1"/>
</dbReference>
<evidence type="ECO:0000256" key="1">
    <source>
        <dbReference type="PIRSR" id="PIRSR639069-1"/>
    </source>
</evidence>
<name>A0A239CVA5_9ACTN</name>
<evidence type="ECO:0000313" key="6">
    <source>
        <dbReference type="Proteomes" id="UP000198280"/>
    </source>
</evidence>
<reference evidence="5 6" key="1">
    <citation type="submission" date="2017-06" db="EMBL/GenBank/DDBJ databases">
        <authorList>
            <person name="Kim H.J."/>
            <person name="Triplett B.A."/>
        </authorList>
    </citation>
    <scope>NUCLEOTIDE SEQUENCE [LARGE SCALE GENOMIC DNA]</scope>
    <source>
        <strain evidence="5 6">CGMCC 4.1858</strain>
    </source>
</reference>
<dbReference type="Gene3D" id="3.40.50.1820">
    <property type="entry name" value="alpha/beta hydrolase"/>
    <property type="match status" value="1"/>
</dbReference>
<evidence type="ECO:0000256" key="3">
    <source>
        <dbReference type="SAM" id="MobiDB-lite"/>
    </source>
</evidence>
<evidence type="ECO:0000259" key="4">
    <source>
        <dbReference type="Pfam" id="PF05448"/>
    </source>
</evidence>
<keyword evidence="6" id="KW-1185">Reference proteome</keyword>
<feature type="domain" description="Acetyl xylan esterase" evidence="4">
    <location>
        <begin position="2"/>
        <end position="316"/>
    </location>
</feature>
<feature type="binding site" evidence="2">
    <location>
        <position position="93"/>
    </location>
    <ligand>
        <name>substrate</name>
    </ligand>
</feature>
<sequence length="321" mass="34474">MFTDLPEAELRDHRSTQTVPADFDDFWRTTLAESRAAGTAAVTVTPAPGPRLSTVRVFDVTFPGYGGEPVRAWLRLPHGAEGPLPAVVQYVGYGGGRGHALDSLLWASAGFAHFHMDTRGQGSGWSRGDTPDSGTTGPQAPGMMTRGIDDPRTYYYRRLFTDAVRAVDAVRTLPSVDPGRIAVLGASQGGGTALAVAALAPEVHALVAHVPFLCDFPRATVITDADPYREIGRYLAVHRGSAERAMRTLSYFDGVNFAARARVPARFSAALMDEITPPSTVFAAYNAYAGPKEMAVWPWNGHEAGAIDDDTEALAFLRARL</sequence>
<dbReference type="OrthoDB" id="9770528at2"/>
<dbReference type="Pfam" id="PF05448">
    <property type="entry name" value="AXE1"/>
    <property type="match status" value="1"/>
</dbReference>
<dbReference type="GO" id="GO:0052689">
    <property type="term" value="F:carboxylic ester hydrolase activity"/>
    <property type="evidence" value="ECO:0007669"/>
    <property type="project" value="TreeGrafter"/>
</dbReference>
<dbReference type="InterPro" id="IPR008391">
    <property type="entry name" value="AXE1_dom"/>
</dbReference>
<dbReference type="SUPFAM" id="SSF53474">
    <property type="entry name" value="alpha/beta-Hydrolases"/>
    <property type="match status" value="1"/>
</dbReference>
<proteinExistence type="predicted"/>
<feature type="active site" description="Nucleophile" evidence="1">
    <location>
        <position position="187"/>
    </location>
</feature>
<evidence type="ECO:0000256" key="2">
    <source>
        <dbReference type="PIRSR" id="PIRSR639069-2"/>
    </source>
</evidence>
<dbReference type="Proteomes" id="UP000198280">
    <property type="component" value="Unassembled WGS sequence"/>
</dbReference>
<gene>
    <name evidence="5" type="ORF">SAMN05216252_104222</name>
</gene>
<dbReference type="GO" id="GO:0005976">
    <property type="term" value="P:polysaccharide metabolic process"/>
    <property type="evidence" value="ECO:0007669"/>
    <property type="project" value="TreeGrafter"/>
</dbReference>
<organism evidence="5 6">
    <name type="scientific">Actinacidiphila glaucinigra</name>
    <dbReference type="NCBI Taxonomy" id="235986"/>
    <lineage>
        <taxon>Bacteria</taxon>
        <taxon>Bacillati</taxon>
        <taxon>Actinomycetota</taxon>
        <taxon>Actinomycetes</taxon>
        <taxon>Kitasatosporales</taxon>
        <taxon>Streptomycetaceae</taxon>
        <taxon>Actinacidiphila</taxon>
    </lineage>
</organism>
<dbReference type="InterPro" id="IPR029058">
    <property type="entry name" value="AB_hydrolase_fold"/>
</dbReference>
<accession>A0A239CVA5</accession>
<dbReference type="PANTHER" id="PTHR40111:SF1">
    <property type="entry name" value="CEPHALOSPORIN-C DEACETYLASE"/>
    <property type="match status" value="1"/>
</dbReference>
<dbReference type="RefSeq" id="WP_089223328.1">
    <property type="nucleotide sequence ID" value="NZ_FZOF01000004.1"/>
</dbReference>
<evidence type="ECO:0000313" key="5">
    <source>
        <dbReference type="EMBL" id="SNS23728.1"/>
    </source>
</evidence>
<dbReference type="AlphaFoldDB" id="A0A239CVA5"/>
<feature type="region of interest" description="Disordered" evidence="3">
    <location>
        <begin position="121"/>
        <end position="144"/>
    </location>
</feature>
<dbReference type="EMBL" id="FZOF01000004">
    <property type="protein sequence ID" value="SNS23728.1"/>
    <property type="molecule type" value="Genomic_DNA"/>
</dbReference>
<feature type="active site" description="Charge relay system" evidence="1">
    <location>
        <position position="302"/>
    </location>
</feature>